<reference evidence="12" key="1">
    <citation type="submission" date="2018-05" db="EMBL/GenBank/DDBJ databases">
        <title>Draft genome of Mucuna pruriens seed.</title>
        <authorList>
            <person name="Nnadi N.E."/>
            <person name="Vos R."/>
            <person name="Hasami M.H."/>
            <person name="Devisetty U.K."/>
            <person name="Aguiy J.C."/>
        </authorList>
    </citation>
    <scope>NUCLEOTIDE SEQUENCE [LARGE SCALE GENOMIC DNA]</scope>
    <source>
        <strain evidence="12">JCA_2017</strain>
    </source>
</reference>
<evidence type="ECO:0000256" key="1">
    <source>
        <dbReference type="ARBA" id="ARBA00004477"/>
    </source>
</evidence>
<evidence type="ECO:0000256" key="5">
    <source>
        <dbReference type="ARBA" id="ARBA00022824"/>
    </source>
</evidence>
<feature type="transmembrane region" description="Helical" evidence="11">
    <location>
        <begin position="120"/>
        <end position="139"/>
    </location>
</feature>
<keyword evidence="5" id="KW-0256">Endoplasmic reticulum</keyword>
<dbReference type="InterPro" id="IPR000133">
    <property type="entry name" value="ER_ret_rcpt"/>
</dbReference>
<dbReference type="GO" id="GO:0046923">
    <property type="term" value="F:ER retention sequence binding"/>
    <property type="evidence" value="ECO:0007669"/>
    <property type="project" value="InterPro"/>
</dbReference>
<sequence>MNEYHLIFPIIFQLCVTNYSKILKLSSSVKKELTQAFKWFQVVPSAILAIIIHPYATHWSLTRIIWAFSLYLEAVSVLPQLRFMQNAKMIETFTGYYVFALGVSRFVALAYWLIRTYESRGAYLFLAGSGYFWFLAAFLAEMVQSFILADFCYYYMKRYVYLFPLFWMASTLKLKIYI</sequence>
<keyword evidence="13" id="KW-1185">Reference proteome</keyword>
<dbReference type="EMBL" id="QJKJ01009201">
    <property type="protein sequence ID" value="RDX77337.1"/>
    <property type="molecule type" value="Genomic_DNA"/>
</dbReference>
<comment type="subcellular location">
    <subcellularLocation>
        <location evidence="1">Endoplasmic reticulum membrane</location>
        <topology evidence="1">Multi-pass membrane protein</topology>
    </subcellularLocation>
</comment>
<evidence type="ECO:0000256" key="2">
    <source>
        <dbReference type="ARBA" id="ARBA00010120"/>
    </source>
</evidence>
<keyword evidence="3" id="KW-0813">Transport</keyword>
<evidence type="ECO:0000313" key="12">
    <source>
        <dbReference type="EMBL" id="RDX77337.1"/>
    </source>
</evidence>
<feature type="transmembrane region" description="Helical" evidence="11">
    <location>
        <begin position="93"/>
        <end position="114"/>
    </location>
</feature>
<dbReference type="Pfam" id="PF00810">
    <property type="entry name" value="ER_lumen_recept"/>
    <property type="match status" value="1"/>
</dbReference>
<dbReference type="Proteomes" id="UP000257109">
    <property type="component" value="Unassembled WGS sequence"/>
</dbReference>
<evidence type="ECO:0000256" key="11">
    <source>
        <dbReference type="SAM" id="Phobius"/>
    </source>
</evidence>
<evidence type="ECO:0000313" key="13">
    <source>
        <dbReference type="Proteomes" id="UP000257109"/>
    </source>
</evidence>
<organism evidence="12 13">
    <name type="scientific">Mucuna pruriens</name>
    <name type="common">Velvet bean</name>
    <name type="synonym">Dolichos pruriens</name>
    <dbReference type="NCBI Taxonomy" id="157652"/>
    <lineage>
        <taxon>Eukaryota</taxon>
        <taxon>Viridiplantae</taxon>
        <taxon>Streptophyta</taxon>
        <taxon>Embryophyta</taxon>
        <taxon>Tracheophyta</taxon>
        <taxon>Spermatophyta</taxon>
        <taxon>Magnoliopsida</taxon>
        <taxon>eudicotyledons</taxon>
        <taxon>Gunneridae</taxon>
        <taxon>Pentapetalae</taxon>
        <taxon>rosids</taxon>
        <taxon>fabids</taxon>
        <taxon>Fabales</taxon>
        <taxon>Fabaceae</taxon>
        <taxon>Papilionoideae</taxon>
        <taxon>50 kb inversion clade</taxon>
        <taxon>NPAAA clade</taxon>
        <taxon>indigoferoid/millettioid clade</taxon>
        <taxon>Phaseoleae</taxon>
        <taxon>Mucuna</taxon>
    </lineage>
</organism>
<feature type="transmembrane region" description="Helical" evidence="11">
    <location>
        <begin position="36"/>
        <end position="55"/>
    </location>
</feature>
<feature type="non-terminal residue" evidence="12">
    <location>
        <position position="1"/>
    </location>
</feature>
<keyword evidence="7" id="KW-0653">Protein transport</keyword>
<evidence type="ECO:0000256" key="7">
    <source>
        <dbReference type="ARBA" id="ARBA00022927"/>
    </source>
</evidence>
<dbReference type="GO" id="GO:0015031">
    <property type="term" value="P:protein transport"/>
    <property type="evidence" value="ECO:0007669"/>
    <property type="project" value="UniProtKB-KW"/>
</dbReference>
<comment type="similarity">
    <text evidence="2">Belongs to the ERD2 family.</text>
</comment>
<feature type="transmembrane region" description="Helical" evidence="11">
    <location>
        <begin position="159"/>
        <end position="177"/>
    </location>
</feature>
<keyword evidence="4 11" id="KW-0812">Transmembrane</keyword>
<evidence type="ECO:0000256" key="3">
    <source>
        <dbReference type="ARBA" id="ARBA00022448"/>
    </source>
</evidence>
<dbReference type="STRING" id="157652.A0A371FG92"/>
<accession>A0A371FG92</accession>
<evidence type="ECO:0000256" key="9">
    <source>
        <dbReference type="ARBA" id="ARBA00023136"/>
    </source>
</evidence>
<evidence type="ECO:0000256" key="4">
    <source>
        <dbReference type="ARBA" id="ARBA00022692"/>
    </source>
</evidence>
<dbReference type="PRINTS" id="PR00660">
    <property type="entry name" value="ERLUMENR"/>
</dbReference>
<gene>
    <name evidence="12" type="primary">erd-2</name>
    <name evidence="12" type="ORF">CR513_42555</name>
</gene>
<dbReference type="GO" id="GO:0006621">
    <property type="term" value="P:protein retention in ER lumen"/>
    <property type="evidence" value="ECO:0007669"/>
    <property type="project" value="InterPro"/>
</dbReference>
<evidence type="ECO:0000256" key="10">
    <source>
        <dbReference type="ARBA" id="ARBA00023170"/>
    </source>
</evidence>
<name>A0A371FG92_MUCPR</name>
<evidence type="ECO:0000256" key="8">
    <source>
        <dbReference type="ARBA" id="ARBA00022989"/>
    </source>
</evidence>
<protein>
    <submittedName>
        <fullName evidence="12">ER lumen protein-retaining receptor</fullName>
    </submittedName>
</protein>
<comment type="caution">
    <text evidence="12">The sequence shown here is derived from an EMBL/GenBank/DDBJ whole genome shotgun (WGS) entry which is preliminary data.</text>
</comment>
<evidence type="ECO:0000256" key="6">
    <source>
        <dbReference type="ARBA" id="ARBA00022892"/>
    </source>
</evidence>
<keyword evidence="8 11" id="KW-1133">Transmembrane helix</keyword>
<dbReference type="OrthoDB" id="7694678at2759"/>
<keyword evidence="10 12" id="KW-0675">Receptor</keyword>
<dbReference type="GO" id="GO:0016192">
    <property type="term" value="P:vesicle-mediated transport"/>
    <property type="evidence" value="ECO:0007669"/>
    <property type="project" value="UniProtKB-KW"/>
</dbReference>
<proteinExistence type="inferred from homology"/>
<keyword evidence="6" id="KW-0931">ER-Golgi transport</keyword>
<keyword evidence="9 11" id="KW-0472">Membrane</keyword>
<dbReference type="AlphaFoldDB" id="A0A371FG92"/>
<dbReference type="PANTHER" id="PTHR10585">
    <property type="entry name" value="ER LUMEN PROTEIN RETAINING RECEPTOR"/>
    <property type="match status" value="1"/>
</dbReference>
<dbReference type="GO" id="GO:0005789">
    <property type="term" value="C:endoplasmic reticulum membrane"/>
    <property type="evidence" value="ECO:0007669"/>
    <property type="project" value="UniProtKB-SubCell"/>
</dbReference>